<comment type="caution">
    <text evidence="5">The sequence shown here is derived from an EMBL/GenBank/DDBJ whole genome shotgun (WGS) entry which is preliminary data.</text>
</comment>
<name>A0A9Q0KMK0_9MAGN</name>
<evidence type="ECO:0000256" key="4">
    <source>
        <dbReference type="SAM" id="Phobius"/>
    </source>
</evidence>
<dbReference type="GO" id="GO:0016491">
    <property type="term" value="F:oxidoreductase activity"/>
    <property type="evidence" value="ECO:0007669"/>
    <property type="project" value="UniProtKB-KW"/>
</dbReference>
<feature type="transmembrane region" description="Helical" evidence="4">
    <location>
        <begin position="6"/>
        <end position="30"/>
    </location>
</feature>
<accession>A0A9Q0KMK0</accession>
<evidence type="ECO:0000313" key="6">
    <source>
        <dbReference type="Proteomes" id="UP001141806"/>
    </source>
</evidence>
<dbReference type="GO" id="GO:0016020">
    <property type="term" value="C:membrane"/>
    <property type="evidence" value="ECO:0007669"/>
    <property type="project" value="UniProtKB-SubCell"/>
</dbReference>
<comment type="similarity">
    <text evidence="2">Belongs to the short-chain dehydrogenases/reductases (SDR) family.</text>
</comment>
<dbReference type="Proteomes" id="UP001141806">
    <property type="component" value="Unassembled WGS sequence"/>
</dbReference>
<dbReference type="PANTHER" id="PTHR43391:SF89">
    <property type="entry name" value="11-BETA-HYDROXYSTEROID DEHYDROGENASE 1A-RELATED"/>
    <property type="match status" value="1"/>
</dbReference>
<dbReference type="InterPro" id="IPR036291">
    <property type="entry name" value="NAD(P)-bd_dom_sf"/>
</dbReference>
<dbReference type="EMBL" id="JAMYWD010000004">
    <property type="protein sequence ID" value="KAJ4973249.1"/>
    <property type="molecule type" value="Genomic_DNA"/>
</dbReference>
<reference evidence="5" key="1">
    <citation type="journal article" date="2023" name="Plant J.">
        <title>The genome of the king protea, Protea cynaroides.</title>
        <authorList>
            <person name="Chang J."/>
            <person name="Duong T.A."/>
            <person name="Schoeman C."/>
            <person name="Ma X."/>
            <person name="Roodt D."/>
            <person name="Barker N."/>
            <person name="Li Z."/>
            <person name="Van de Peer Y."/>
            <person name="Mizrachi E."/>
        </authorList>
    </citation>
    <scope>NUCLEOTIDE SEQUENCE</scope>
    <source>
        <tissue evidence="5">Young leaves</tissue>
    </source>
</reference>
<dbReference type="Gene3D" id="3.40.50.720">
    <property type="entry name" value="NAD(P)-binding Rossmann-like Domain"/>
    <property type="match status" value="1"/>
</dbReference>
<keyword evidence="6" id="KW-1185">Reference proteome</keyword>
<proteinExistence type="inferred from homology"/>
<evidence type="ECO:0000256" key="3">
    <source>
        <dbReference type="ARBA" id="ARBA00023002"/>
    </source>
</evidence>
<keyword evidence="4" id="KW-0472">Membrane</keyword>
<gene>
    <name evidence="5" type="ORF">NE237_006423</name>
</gene>
<keyword evidence="3" id="KW-0560">Oxidoreductase</keyword>
<dbReference type="InterPro" id="IPR002347">
    <property type="entry name" value="SDR_fam"/>
</dbReference>
<dbReference type="Pfam" id="PF00106">
    <property type="entry name" value="adh_short"/>
    <property type="match status" value="1"/>
</dbReference>
<protein>
    <submittedName>
        <fullName evidence="5">Uncharacterized protein</fullName>
    </submittedName>
</protein>
<keyword evidence="4" id="KW-0812">Transmembrane</keyword>
<organism evidence="5 6">
    <name type="scientific">Protea cynaroides</name>
    <dbReference type="NCBI Taxonomy" id="273540"/>
    <lineage>
        <taxon>Eukaryota</taxon>
        <taxon>Viridiplantae</taxon>
        <taxon>Streptophyta</taxon>
        <taxon>Embryophyta</taxon>
        <taxon>Tracheophyta</taxon>
        <taxon>Spermatophyta</taxon>
        <taxon>Magnoliopsida</taxon>
        <taxon>Proteales</taxon>
        <taxon>Proteaceae</taxon>
        <taxon>Protea</taxon>
    </lineage>
</organism>
<dbReference type="SUPFAM" id="SSF51735">
    <property type="entry name" value="NAD(P)-binding Rossmann-fold domains"/>
    <property type="match status" value="1"/>
</dbReference>
<dbReference type="OrthoDB" id="47007at2759"/>
<evidence type="ECO:0000256" key="2">
    <source>
        <dbReference type="ARBA" id="ARBA00006484"/>
    </source>
</evidence>
<evidence type="ECO:0000256" key="1">
    <source>
        <dbReference type="ARBA" id="ARBA00004606"/>
    </source>
</evidence>
<dbReference type="AlphaFoldDB" id="A0A9Q0KMK0"/>
<keyword evidence="4" id="KW-1133">Transmembrane helix</keyword>
<dbReference type="GO" id="GO:0005829">
    <property type="term" value="C:cytosol"/>
    <property type="evidence" value="ECO:0007669"/>
    <property type="project" value="TreeGrafter"/>
</dbReference>
<sequence length="162" mass="18144">MNIVASPTILITLFLFLPSFLFFKFFLFIVRSIFPENVAGMVTLITGASCGIGEQLAYQYAKRGAWLVLVARRENGLQQVAETARELGSLDVLTVRADVSKLEDCKRFIDEALDHFGRTSVCMFEDLIDIAVLTRGGYKLLGVGLHNPFRSSSPQKEQRKDH</sequence>
<comment type="subcellular location">
    <subcellularLocation>
        <location evidence="1">Membrane</location>
        <topology evidence="1">Single-pass type II membrane protein</topology>
    </subcellularLocation>
</comment>
<evidence type="ECO:0000313" key="5">
    <source>
        <dbReference type="EMBL" id="KAJ4973249.1"/>
    </source>
</evidence>
<dbReference type="PANTHER" id="PTHR43391">
    <property type="entry name" value="RETINOL DEHYDROGENASE-RELATED"/>
    <property type="match status" value="1"/>
</dbReference>